<proteinExistence type="inferred from homology"/>
<dbReference type="InterPro" id="IPR022653">
    <property type="entry name" value="De-COase2_pyr-phos_BS"/>
</dbReference>
<gene>
    <name evidence="6" type="ORF">LCGC14_0842650</name>
</gene>
<dbReference type="EMBL" id="LAZR01002476">
    <property type="protein sequence ID" value="KKN29570.1"/>
    <property type="molecule type" value="Genomic_DNA"/>
</dbReference>
<dbReference type="GO" id="GO:0008836">
    <property type="term" value="F:diaminopimelate decarboxylase activity"/>
    <property type="evidence" value="ECO:0007669"/>
    <property type="project" value="InterPro"/>
</dbReference>
<comment type="caution">
    <text evidence="6">The sequence shown here is derived from an EMBL/GenBank/DDBJ whole genome shotgun (WGS) entry which is preliminary data.</text>
</comment>
<sequence>MKYKDWLIYKDLEFRQGVLHFANLNTIELAEKFGTPIYIINEQLIRNRYKKLKKFLDSIYKRNKIYFAVKSNSNLSVLKILISEGSNFDCSSMGEIFTCLKSGIPPDRIIYTGNMFTNYDFEYSIDNGILINLDSYSQLMRLASIYEKKGKEKDILSFRFNPEFGAGHHPHTITAGREIKFGILEAQLVKAYSKAIELGFKRFGIHQHIGSGIIDAMDFEKPTEKFLSIIEKVVESLGIQFEFIDFGGGIGIPYHPKEDPMDLNKFNEIVLTKFIDLIETGDLGTPLLFFEPGRYITAESSIILTQINTIKDNGFKKFAGIDAGFNTLIRPTMYGSYHHIVTCNENVKGKNLKYDIVGPICESGDVFGKGREFTELYEGDYLAILDAGAYGFTMSSPYNSRPRPGEILVNDGNLYKVRTKETFEDLLRNQVIPNHLKS</sequence>
<dbReference type="InterPro" id="IPR029066">
    <property type="entry name" value="PLP-binding_barrel"/>
</dbReference>
<keyword evidence="4" id="KW-0456">Lyase</keyword>
<dbReference type="AlphaFoldDB" id="A0A0F9PCL7"/>
<dbReference type="Pfam" id="PF02784">
    <property type="entry name" value="Orn_Arg_deC_N"/>
    <property type="match status" value="1"/>
</dbReference>
<evidence type="ECO:0000256" key="4">
    <source>
        <dbReference type="ARBA" id="ARBA00023239"/>
    </source>
</evidence>
<dbReference type="PRINTS" id="PR01181">
    <property type="entry name" value="DAPDCRBXLASE"/>
</dbReference>
<dbReference type="Gene3D" id="3.20.20.10">
    <property type="entry name" value="Alanine racemase"/>
    <property type="match status" value="1"/>
</dbReference>
<evidence type="ECO:0000256" key="2">
    <source>
        <dbReference type="ARBA" id="ARBA00022793"/>
    </source>
</evidence>
<dbReference type="InterPro" id="IPR000183">
    <property type="entry name" value="Orn/DAP/Arg_de-COase"/>
</dbReference>
<dbReference type="InterPro" id="IPR022644">
    <property type="entry name" value="De-COase2_N"/>
</dbReference>
<dbReference type="PANTHER" id="PTHR43727:SF2">
    <property type="entry name" value="GROUP IV DECARBOXYLASE"/>
    <property type="match status" value="1"/>
</dbReference>
<dbReference type="NCBIfam" id="TIGR01048">
    <property type="entry name" value="lysA"/>
    <property type="match status" value="1"/>
</dbReference>
<name>A0A0F9PCL7_9ZZZZ</name>
<evidence type="ECO:0000259" key="5">
    <source>
        <dbReference type="Pfam" id="PF02784"/>
    </source>
</evidence>
<dbReference type="GO" id="GO:0009089">
    <property type="term" value="P:lysine biosynthetic process via diaminopimelate"/>
    <property type="evidence" value="ECO:0007669"/>
    <property type="project" value="InterPro"/>
</dbReference>
<dbReference type="PANTHER" id="PTHR43727">
    <property type="entry name" value="DIAMINOPIMELATE DECARBOXYLASE"/>
    <property type="match status" value="1"/>
</dbReference>
<dbReference type="SUPFAM" id="SSF50621">
    <property type="entry name" value="Alanine racemase C-terminal domain-like"/>
    <property type="match status" value="1"/>
</dbReference>
<dbReference type="Gene3D" id="2.40.37.10">
    <property type="entry name" value="Lyase, Ornithine Decarboxylase, Chain A, domain 1"/>
    <property type="match status" value="1"/>
</dbReference>
<reference evidence="6" key="1">
    <citation type="journal article" date="2015" name="Nature">
        <title>Complex archaea that bridge the gap between prokaryotes and eukaryotes.</title>
        <authorList>
            <person name="Spang A."/>
            <person name="Saw J.H."/>
            <person name="Jorgensen S.L."/>
            <person name="Zaremba-Niedzwiedzka K."/>
            <person name="Martijn J."/>
            <person name="Lind A.E."/>
            <person name="van Eijk R."/>
            <person name="Schleper C."/>
            <person name="Guy L."/>
            <person name="Ettema T.J."/>
        </authorList>
    </citation>
    <scope>NUCLEOTIDE SEQUENCE</scope>
</reference>
<dbReference type="PROSITE" id="PS00878">
    <property type="entry name" value="ODR_DC_2_1"/>
    <property type="match status" value="1"/>
</dbReference>
<keyword evidence="3" id="KW-0663">Pyridoxal phosphate</keyword>
<evidence type="ECO:0000256" key="3">
    <source>
        <dbReference type="ARBA" id="ARBA00022898"/>
    </source>
</evidence>
<keyword evidence="2" id="KW-0210">Decarboxylase</keyword>
<evidence type="ECO:0000313" key="6">
    <source>
        <dbReference type="EMBL" id="KKN29570.1"/>
    </source>
</evidence>
<protein>
    <recommendedName>
        <fullName evidence="5">Orn/DAP/Arg decarboxylase 2 N-terminal domain-containing protein</fullName>
    </recommendedName>
</protein>
<dbReference type="SUPFAM" id="SSF51419">
    <property type="entry name" value="PLP-binding barrel"/>
    <property type="match status" value="1"/>
</dbReference>
<organism evidence="6">
    <name type="scientific">marine sediment metagenome</name>
    <dbReference type="NCBI Taxonomy" id="412755"/>
    <lineage>
        <taxon>unclassified sequences</taxon>
        <taxon>metagenomes</taxon>
        <taxon>ecological metagenomes</taxon>
    </lineage>
</organism>
<accession>A0A0F9PCL7</accession>
<dbReference type="InterPro" id="IPR009006">
    <property type="entry name" value="Ala_racemase/Decarboxylase_C"/>
</dbReference>
<feature type="domain" description="Orn/DAP/Arg decarboxylase 2 N-terminal" evidence="5">
    <location>
        <begin position="45"/>
        <end position="298"/>
    </location>
</feature>
<dbReference type="CDD" id="cd06828">
    <property type="entry name" value="PLPDE_III_DapDC"/>
    <property type="match status" value="1"/>
</dbReference>
<dbReference type="FunFam" id="3.20.20.10:FF:000003">
    <property type="entry name" value="Diaminopimelate decarboxylase"/>
    <property type="match status" value="1"/>
</dbReference>
<dbReference type="PRINTS" id="PR01179">
    <property type="entry name" value="ODADCRBXLASE"/>
</dbReference>
<comment type="cofactor">
    <cofactor evidence="1">
        <name>pyridoxal 5'-phosphate</name>
        <dbReference type="ChEBI" id="CHEBI:597326"/>
    </cofactor>
</comment>
<dbReference type="InterPro" id="IPR002986">
    <property type="entry name" value="DAP_deCOOHase_LysA"/>
</dbReference>
<dbReference type="HAMAP" id="MF_02120">
    <property type="entry name" value="LysA"/>
    <property type="match status" value="1"/>
</dbReference>
<evidence type="ECO:0000256" key="1">
    <source>
        <dbReference type="ARBA" id="ARBA00001933"/>
    </source>
</evidence>